<keyword evidence="2" id="KW-0812">Transmembrane</keyword>
<dbReference type="GO" id="GO:0080120">
    <property type="term" value="P:CAAX-box protein maturation"/>
    <property type="evidence" value="ECO:0007669"/>
    <property type="project" value="UniProtKB-ARBA"/>
</dbReference>
<feature type="transmembrane region" description="Helical" evidence="2">
    <location>
        <begin position="142"/>
        <end position="164"/>
    </location>
</feature>
<dbReference type="Pfam" id="PF02517">
    <property type="entry name" value="Rce1-like"/>
    <property type="match status" value="1"/>
</dbReference>
<proteinExistence type="predicted"/>
<feature type="domain" description="CAAX prenyl protease 2/Lysostaphin resistance protein A-like" evidence="3">
    <location>
        <begin position="152"/>
        <end position="239"/>
    </location>
</feature>
<evidence type="ECO:0000313" key="5">
    <source>
        <dbReference type="Proteomes" id="UP000002432"/>
    </source>
</evidence>
<feature type="transmembrane region" description="Helical" evidence="2">
    <location>
        <begin position="97"/>
        <end position="121"/>
    </location>
</feature>
<dbReference type="InterPro" id="IPR003675">
    <property type="entry name" value="Rce1/LyrA-like_dom"/>
</dbReference>
<dbReference type="Proteomes" id="UP000002432">
    <property type="component" value="Chromosome"/>
</dbReference>
<dbReference type="GO" id="GO:0004175">
    <property type="term" value="F:endopeptidase activity"/>
    <property type="evidence" value="ECO:0007669"/>
    <property type="project" value="UniProtKB-ARBA"/>
</dbReference>
<dbReference type="KEGG" id="aba:Acid345_1943"/>
<gene>
    <name evidence="4" type="ordered locus">Acid345_1943</name>
</gene>
<protein>
    <submittedName>
        <fullName evidence="4">Abortive infection protein</fullName>
    </submittedName>
</protein>
<feature type="region of interest" description="Disordered" evidence="1">
    <location>
        <begin position="1"/>
        <end position="21"/>
    </location>
</feature>
<evidence type="ECO:0000259" key="3">
    <source>
        <dbReference type="Pfam" id="PF02517"/>
    </source>
</evidence>
<dbReference type="EnsemblBacteria" id="ABF40944">
    <property type="protein sequence ID" value="ABF40944"/>
    <property type="gene ID" value="Acid345_1943"/>
</dbReference>
<sequence length="251" mass="27482">MSTSTFGFTSQPAEASQTEAPGAAAHSKVRWLELGLVLLVTILPSIVSSVFTLHVGKPIEGVSSARYVLGWLHQAGGLCLLGYVLHRSGRGFQSIGLHFAVRGVGVGLLVLLWAYLLNVVVRISISPVIKSLAGIGFAHRDMSGLFTIASPGILVIYLLVNAWYEELIARAYFMTELTALTGSAWLAVVLSTIVQASYHLYQGWYNAFSVGLIFFAYSLYYAKTRNIFPVIVAHTLQDLVAGLIYWHRLHR</sequence>
<feature type="transmembrane region" description="Helical" evidence="2">
    <location>
        <begin position="67"/>
        <end position="85"/>
    </location>
</feature>
<feature type="transmembrane region" description="Helical" evidence="2">
    <location>
        <begin position="227"/>
        <end position="246"/>
    </location>
</feature>
<dbReference type="EMBL" id="CP000360">
    <property type="protein sequence ID" value="ABF40944.1"/>
    <property type="molecule type" value="Genomic_DNA"/>
</dbReference>
<evidence type="ECO:0000313" key="4">
    <source>
        <dbReference type="EMBL" id="ABF40944.1"/>
    </source>
</evidence>
<name>Q1IQA6_KORVE</name>
<feature type="transmembrane region" description="Helical" evidence="2">
    <location>
        <begin position="203"/>
        <end position="221"/>
    </location>
</feature>
<reference evidence="4 5" key="1">
    <citation type="journal article" date="2009" name="Appl. Environ. Microbiol.">
        <title>Three genomes from the phylum Acidobacteria provide insight into the lifestyles of these microorganisms in soils.</title>
        <authorList>
            <person name="Ward N.L."/>
            <person name="Challacombe J.F."/>
            <person name="Janssen P.H."/>
            <person name="Henrissat B."/>
            <person name="Coutinho P.M."/>
            <person name="Wu M."/>
            <person name="Xie G."/>
            <person name="Haft D.H."/>
            <person name="Sait M."/>
            <person name="Badger J."/>
            <person name="Barabote R.D."/>
            <person name="Bradley B."/>
            <person name="Brettin T.S."/>
            <person name="Brinkac L.M."/>
            <person name="Bruce D."/>
            <person name="Creasy T."/>
            <person name="Daugherty S.C."/>
            <person name="Davidsen T.M."/>
            <person name="DeBoy R.T."/>
            <person name="Detter J.C."/>
            <person name="Dodson R.J."/>
            <person name="Durkin A.S."/>
            <person name="Ganapathy A."/>
            <person name="Gwinn-Giglio M."/>
            <person name="Han C.S."/>
            <person name="Khouri H."/>
            <person name="Kiss H."/>
            <person name="Kothari S.P."/>
            <person name="Madupu R."/>
            <person name="Nelson K.E."/>
            <person name="Nelson W.C."/>
            <person name="Paulsen I."/>
            <person name="Penn K."/>
            <person name="Ren Q."/>
            <person name="Rosovitz M.J."/>
            <person name="Selengut J.D."/>
            <person name="Shrivastava S."/>
            <person name="Sullivan S.A."/>
            <person name="Tapia R."/>
            <person name="Thompson L.S."/>
            <person name="Watkins K.L."/>
            <person name="Yang Q."/>
            <person name="Yu C."/>
            <person name="Zafar N."/>
            <person name="Zhou L."/>
            <person name="Kuske C.R."/>
        </authorList>
    </citation>
    <scope>NUCLEOTIDE SEQUENCE [LARGE SCALE GENOMIC DNA]</scope>
    <source>
        <strain evidence="4 5">Ellin345</strain>
    </source>
</reference>
<accession>Q1IQA6</accession>
<organism evidence="4 5">
    <name type="scientific">Koribacter versatilis (strain Ellin345)</name>
    <dbReference type="NCBI Taxonomy" id="204669"/>
    <lineage>
        <taxon>Bacteria</taxon>
        <taxon>Pseudomonadati</taxon>
        <taxon>Acidobacteriota</taxon>
        <taxon>Terriglobia</taxon>
        <taxon>Terriglobales</taxon>
        <taxon>Candidatus Korobacteraceae</taxon>
        <taxon>Candidatus Korobacter</taxon>
    </lineage>
</organism>
<dbReference type="STRING" id="204669.Acid345_1943"/>
<feature type="transmembrane region" description="Helical" evidence="2">
    <location>
        <begin position="31"/>
        <end position="55"/>
    </location>
</feature>
<keyword evidence="2" id="KW-1133">Transmembrane helix</keyword>
<dbReference type="HOGENOM" id="CLU_080128_0_0_0"/>
<keyword evidence="5" id="KW-1185">Reference proteome</keyword>
<dbReference type="AlphaFoldDB" id="Q1IQA6"/>
<dbReference type="eggNOG" id="COG1266">
    <property type="taxonomic scope" value="Bacteria"/>
</dbReference>
<evidence type="ECO:0000256" key="1">
    <source>
        <dbReference type="SAM" id="MobiDB-lite"/>
    </source>
</evidence>
<feature type="transmembrane region" description="Helical" evidence="2">
    <location>
        <begin position="170"/>
        <end position="191"/>
    </location>
</feature>
<dbReference type="OrthoDB" id="9807747at2"/>
<dbReference type="RefSeq" id="WP_011522745.1">
    <property type="nucleotide sequence ID" value="NC_008009.1"/>
</dbReference>
<evidence type="ECO:0000256" key="2">
    <source>
        <dbReference type="SAM" id="Phobius"/>
    </source>
</evidence>
<keyword evidence="2" id="KW-0472">Membrane</keyword>
<feature type="compositionally biased region" description="Polar residues" evidence="1">
    <location>
        <begin position="1"/>
        <end position="19"/>
    </location>
</feature>